<dbReference type="CDD" id="cd09917">
    <property type="entry name" value="F-box_SF"/>
    <property type="match status" value="1"/>
</dbReference>
<protein>
    <recommendedName>
        <fullName evidence="1">F-box domain-containing protein</fullName>
    </recommendedName>
</protein>
<evidence type="ECO:0000313" key="3">
    <source>
        <dbReference type="Proteomes" id="UP001291926"/>
    </source>
</evidence>
<keyword evidence="3" id="KW-1185">Reference proteome</keyword>
<dbReference type="InterPro" id="IPR001810">
    <property type="entry name" value="F-box_dom"/>
</dbReference>
<dbReference type="Proteomes" id="UP001291926">
    <property type="component" value="Unassembled WGS sequence"/>
</dbReference>
<dbReference type="PANTHER" id="PTHR45463">
    <property type="entry name" value="OS09G0392200 PROTEIN"/>
    <property type="match status" value="1"/>
</dbReference>
<dbReference type="Gene3D" id="1.20.1280.50">
    <property type="match status" value="1"/>
</dbReference>
<sequence>MESLAETIHYITRVSNTQPYVHMTWPELPNEIFALILSHLPLRDNIRASSVCKTLLVAAISVRVADKPMRIMSFPQYNDDDFDDFYDPSQKKIYGLDLPELHWSTVCYAREDPSEGHQKQTNSLMDCLLMMSFGRIYNWAGRVRLQEQFLLPCNWFYEPFNFGDMAALFFKLCKVFNAWIIIVETKVFPLLKSSDAELKDNIRASAVSKSCLAAAIYVRVSNKPPWLMVFPRSGKLYKFYYPSQRKTYWLELPELDEAKLRDNIRASSVCKTWLAAAISVRVADKPIWIMSFPQYNDDDFDDFYDPSQKKIYGLDLPELHGSKVCYDRDGWLLLSKTTFDHVFFCCPYTKSKDNIRASAVSKSWLAAAISVRVSNKPRGLWFSRDPSIRQGSGFA</sequence>
<proteinExistence type="predicted"/>
<dbReference type="SUPFAM" id="SSF81383">
    <property type="entry name" value="F-box domain"/>
    <property type="match status" value="1"/>
</dbReference>
<reference evidence="2 3" key="1">
    <citation type="journal article" date="2023" name="bioRxiv">
        <title>Genome report: Whole genome sequence and annotation of Penstemon davidsonii.</title>
        <authorList>
            <person name="Ostevik K.L."/>
            <person name="Alabady M."/>
            <person name="Zhang M."/>
            <person name="Rausher M.D."/>
        </authorList>
    </citation>
    <scope>NUCLEOTIDE SEQUENCE [LARGE SCALE GENOMIC DNA]</scope>
    <source>
        <strain evidence="2">DNT005</strain>
        <tissue evidence="2">Whole leaf</tissue>
    </source>
</reference>
<organism evidence="2 3">
    <name type="scientific">Penstemon davidsonii</name>
    <dbReference type="NCBI Taxonomy" id="160366"/>
    <lineage>
        <taxon>Eukaryota</taxon>
        <taxon>Viridiplantae</taxon>
        <taxon>Streptophyta</taxon>
        <taxon>Embryophyta</taxon>
        <taxon>Tracheophyta</taxon>
        <taxon>Spermatophyta</taxon>
        <taxon>Magnoliopsida</taxon>
        <taxon>eudicotyledons</taxon>
        <taxon>Gunneridae</taxon>
        <taxon>Pentapetalae</taxon>
        <taxon>asterids</taxon>
        <taxon>lamiids</taxon>
        <taxon>Lamiales</taxon>
        <taxon>Plantaginaceae</taxon>
        <taxon>Cheloneae</taxon>
        <taxon>Penstemon</taxon>
    </lineage>
</organism>
<dbReference type="InterPro" id="IPR036047">
    <property type="entry name" value="F-box-like_dom_sf"/>
</dbReference>
<dbReference type="PANTHER" id="PTHR45463:SF4">
    <property type="entry name" value="REGULATION PROTEIN, PUTATIVE-RELATED"/>
    <property type="match status" value="1"/>
</dbReference>
<feature type="domain" description="F-box" evidence="1">
    <location>
        <begin position="25"/>
        <end position="55"/>
    </location>
</feature>
<comment type="caution">
    <text evidence="2">The sequence shown here is derived from an EMBL/GenBank/DDBJ whole genome shotgun (WGS) entry which is preliminary data.</text>
</comment>
<dbReference type="EMBL" id="JAYDYQ010002687">
    <property type="protein sequence ID" value="KAK4478752.1"/>
    <property type="molecule type" value="Genomic_DNA"/>
</dbReference>
<name>A0ABR0CNS9_9LAMI</name>
<evidence type="ECO:0000259" key="1">
    <source>
        <dbReference type="Pfam" id="PF12937"/>
    </source>
</evidence>
<dbReference type="Pfam" id="PF12937">
    <property type="entry name" value="F-box-like"/>
    <property type="match status" value="1"/>
</dbReference>
<accession>A0ABR0CNS9</accession>
<gene>
    <name evidence="2" type="ORF">RD792_014250</name>
</gene>
<evidence type="ECO:0000313" key="2">
    <source>
        <dbReference type="EMBL" id="KAK4478752.1"/>
    </source>
</evidence>